<dbReference type="EMBL" id="QETB01000004">
    <property type="protein sequence ID" value="PWF26263.1"/>
    <property type="molecule type" value="Genomic_DNA"/>
</dbReference>
<dbReference type="InterPro" id="IPR000620">
    <property type="entry name" value="EamA_dom"/>
</dbReference>
<evidence type="ECO:0000259" key="7">
    <source>
        <dbReference type="Pfam" id="PF00892"/>
    </source>
</evidence>
<feature type="transmembrane region" description="Helical" evidence="6">
    <location>
        <begin position="20"/>
        <end position="48"/>
    </location>
</feature>
<dbReference type="OrthoDB" id="9815120at2"/>
<evidence type="ECO:0000313" key="8">
    <source>
        <dbReference type="EMBL" id="PWF26263.1"/>
    </source>
</evidence>
<feature type="transmembrane region" description="Helical" evidence="6">
    <location>
        <begin position="233"/>
        <end position="253"/>
    </location>
</feature>
<dbReference type="AlphaFoldDB" id="A0A2V1K4R4"/>
<keyword evidence="9" id="KW-1185">Reference proteome</keyword>
<dbReference type="InterPro" id="IPR037185">
    <property type="entry name" value="EmrE-like"/>
</dbReference>
<evidence type="ECO:0000256" key="5">
    <source>
        <dbReference type="ARBA" id="ARBA00023136"/>
    </source>
</evidence>
<feature type="transmembrane region" description="Helical" evidence="6">
    <location>
        <begin position="172"/>
        <end position="191"/>
    </location>
</feature>
<comment type="subcellular location">
    <subcellularLocation>
        <location evidence="1">Membrane</location>
        <topology evidence="1">Multi-pass membrane protein</topology>
    </subcellularLocation>
</comment>
<keyword evidence="4 6" id="KW-1133">Transmembrane helix</keyword>
<gene>
    <name evidence="8" type="ORF">DD236_08080</name>
</gene>
<dbReference type="PANTHER" id="PTHR32322">
    <property type="entry name" value="INNER MEMBRANE TRANSPORTER"/>
    <property type="match status" value="1"/>
</dbReference>
<dbReference type="Proteomes" id="UP000245283">
    <property type="component" value="Unassembled WGS sequence"/>
</dbReference>
<sequence>MWAPMLMLGSGISQYVGASFAVGLFAVAPAISVGWGRIAAAAIIMLVWRRALPRRPDGSFDWHMLGRAALFGIVLGGMNLNFYMAIDRIPLGTAVSIEYIGPVLLAALTGRGWRVRTGITLAALGVFLISWAGVDMSDPSVAAGVGFVLLAGLFWALYIWIGRKVAIGGRGLDSLSWAMMVAGLVYIPLGAPGIGPIVSDWKLLLALFAVGTLSSALPYGIDQIVMRKIPAPTMALLTSLLPVTSLLVGLVMLQQIPNWAEVTGLILVSIAVALATSHTQEEAEA</sequence>
<evidence type="ECO:0000256" key="6">
    <source>
        <dbReference type="SAM" id="Phobius"/>
    </source>
</evidence>
<evidence type="ECO:0000256" key="4">
    <source>
        <dbReference type="ARBA" id="ARBA00022989"/>
    </source>
</evidence>
<feature type="transmembrane region" description="Helical" evidence="6">
    <location>
        <begin position="140"/>
        <end position="160"/>
    </location>
</feature>
<keyword evidence="5 6" id="KW-0472">Membrane</keyword>
<accession>A0A2V1K4R4</accession>
<protein>
    <submittedName>
        <fullName evidence="8">EamA family transporter</fullName>
    </submittedName>
</protein>
<dbReference type="SUPFAM" id="SSF103481">
    <property type="entry name" value="Multidrug resistance efflux transporter EmrE"/>
    <property type="match status" value="2"/>
</dbReference>
<feature type="transmembrane region" description="Helical" evidence="6">
    <location>
        <begin position="60"/>
        <end position="83"/>
    </location>
</feature>
<reference evidence="9" key="1">
    <citation type="submission" date="2018-05" db="EMBL/GenBank/DDBJ databases">
        <authorList>
            <person name="Li Y."/>
        </authorList>
    </citation>
    <scope>NUCLEOTIDE SEQUENCE [LARGE SCALE GENOMIC DNA]</scope>
    <source>
        <strain evidence="9">sk1b4</strain>
    </source>
</reference>
<dbReference type="InterPro" id="IPR050638">
    <property type="entry name" value="AA-Vitamin_Transporters"/>
</dbReference>
<feature type="transmembrane region" description="Helical" evidence="6">
    <location>
        <begin position="203"/>
        <end position="221"/>
    </location>
</feature>
<evidence type="ECO:0000256" key="3">
    <source>
        <dbReference type="ARBA" id="ARBA00022692"/>
    </source>
</evidence>
<feature type="domain" description="EamA" evidence="7">
    <location>
        <begin position="144"/>
        <end position="275"/>
    </location>
</feature>
<dbReference type="PANTHER" id="PTHR32322:SF2">
    <property type="entry name" value="EAMA DOMAIN-CONTAINING PROTEIN"/>
    <property type="match status" value="1"/>
</dbReference>
<proteinExistence type="inferred from homology"/>
<evidence type="ECO:0000256" key="2">
    <source>
        <dbReference type="ARBA" id="ARBA00007362"/>
    </source>
</evidence>
<keyword evidence="3 6" id="KW-0812">Transmembrane</keyword>
<evidence type="ECO:0000256" key="1">
    <source>
        <dbReference type="ARBA" id="ARBA00004141"/>
    </source>
</evidence>
<organism evidence="8 9">
    <name type="scientific">Ancrocorticia populi</name>
    <dbReference type="NCBI Taxonomy" id="2175228"/>
    <lineage>
        <taxon>Bacteria</taxon>
        <taxon>Bacillati</taxon>
        <taxon>Actinomycetota</taxon>
        <taxon>Actinomycetes</taxon>
        <taxon>Actinomycetales</taxon>
        <taxon>Actinomycetaceae</taxon>
        <taxon>Ancrocorticia</taxon>
    </lineage>
</organism>
<comment type="caution">
    <text evidence="8">The sequence shown here is derived from an EMBL/GenBank/DDBJ whole genome shotgun (WGS) entry which is preliminary data.</text>
</comment>
<dbReference type="GO" id="GO:0016020">
    <property type="term" value="C:membrane"/>
    <property type="evidence" value="ECO:0007669"/>
    <property type="project" value="UniProtKB-SubCell"/>
</dbReference>
<dbReference type="Pfam" id="PF00892">
    <property type="entry name" value="EamA"/>
    <property type="match status" value="1"/>
</dbReference>
<comment type="similarity">
    <text evidence="2">Belongs to the EamA transporter family.</text>
</comment>
<evidence type="ECO:0000313" key="9">
    <source>
        <dbReference type="Proteomes" id="UP000245283"/>
    </source>
</evidence>
<name>A0A2V1K4R4_9ACTO</name>
<feature type="transmembrane region" description="Helical" evidence="6">
    <location>
        <begin position="115"/>
        <end position="134"/>
    </location>
</feature>